<feature type="domain" description="AAA+ ATPase" evidence="11">
    <location>
        <begin position="337"/>
        <end position="497"/>
    </location>
</feature>
<comment type="caution">
    <text evidence="12">The sequence shown here is derived from an EMBL/GenBank/DDBJ whole genome shotgun (WGS) entry which is preliminary data.</text>
</comment>
<dbReference type="InterPro" id="IPR012763">
    <property type="entry name" value="DNA_pol_III_sug/sutau_N"/>
</dbReference>
<dbReference type="Pfam" id="PF23007">
    <property type="entry name" value="DnaA_N-like_STI"/>
    <property type="match status" value="1"/>
</dbReference>
<comment type="similarity">
    <text evidence="1">Belongs to the DnaX/STICHEL family.</text>
</comment>
<evidence type="ECO:0000256" key="10">
    <source>
        <dbReference type="SAM" id="MobiDB-lite"/>
    </source>
</evidence>
<keyword evidence="7" id="KW-0239">DNA-directed DNA polymerase</keyword>
<dbReference type="GO" id="GO:0005663">
    <property type="term" value="C:DNA replication factor C complex"/>
    <property type="evidence" value="ECO:0007669"/>
    <property type="project" value="TreeGrafter"/>
</dbReference>
<dbReference type="InterPro" id="IPR050238">
    <property type="entry name" value="DNA_Rep/Repair_Clamp_Loader"/>
</dbReference>
<dbReference type="GO" id="GO:0006281">
    <property type="term" value="P:DNA repair"/>
    <property type="evidence" value="ECO:0007669"/>
    <property type="project" value="TreeGrafter"/>
</dbReference>
<accession>A0A5C7H2Z9</accession>
<evidence type="ECO:0000256" key="7">
    <source>
        <dbReference type="ARBA" id="ARBA00022932"/>
    </source>
</evidence>
<evidence type="ECO:0000313" key="12">
    <source>
        <dbReference type="EMBL" id="TXG51353.1"/>
    </source>
</evidence>
<dbReference type="CDD" id="cd18137">
    <property type="entry name" value="HLD_clamp_pol_III_gamma_tau"/>
    <property type="match status" value="1"/>
</dbReference>
<dbReference type="Gene3D" id="3.40.50.300">
    <property type="entry name" value="P-loop containing nucleotide triphosphate hydrolases"/>
    <property type="match status" value="1"/>
</dbReference>
<keyword evidence="13" id="KW-1185">Reference proteome</keyword>
<dbReference type="PANTHER" id="PTHR11669:SF0">
    <property type="entry name" value="PROTEIN STICHEL-LIKE 2"/>
    <property type="match status" value="1"/>
</dbReference>
<evidence type="ECO:0000256" key="6">
    <source>
        <dbReference type="ARBA" id="ARBA00022840"/>
    </source>
</evidence>
<evidence type="ECO:0000256" key="9">
    <source>
        <dbReference type="ARBA" id="ARBA00049244"/>
    </source>
</evidence>
<dbReference type="InterPro" id="IPR054506">
    <property type="entry name" value="DnaA_N-like_STI"/>
</dbReference>
<dbReference type="InterPro" id="IPR003593">
    <property type="entry name" value="AAA+_ATPase"/>
</dbReference>
<dbReference type="SMART" id="SM00382">
    <property type="entry name" value="AAA"/>
    <property type="match status" value="1"/>
</dbReference>
<gene>
    <name evidence="12" type="ORF">EZV62_023877</name>
</gene>
<organism evidence="12 13">
    <name type="scientific">Acer yangbiense</name>
    <dbReference type="NCBI Taxonomy" id="1000413"/>
    <lineage>
        <taxon>Eukaryota</taxon>
        <taxon>Viridiplantae</taxon>
        <taxon>Streptophyta</taxon>
        <taxon>Embryophyta</taxon>
        <taxon>Tracheophyta</taxon>
        <taxon>Spermatophyta</taxon>
        <taxon>Magnoliopsida</taxon>
        <taxon>eudicotyledons</taxon>
        <taxon>Gunneridae</taxon>
        <taxon>Pentapetalae</taxon>
        <taxon>rosids</taxon>
        <taxon>malvids</taxon>
        <taxon>Sapindales</taxon>
        <taxon>Sapindaceae</taxon>
        <taxon>Hippocastanoideae</taxon>
        <taxon>Acereae</taxon>
        <taxon>Acer</taxon>
    </lineage>
</organism>
<evidence type="ECO:0000256" key="3">
    <source>
        <dbReference type="ARBA" id="ARBA00022723"/>
    </source>
</evidence>
<proteinExistence type="inferred from homology"/>
<dbReference type="FunFam" id="1.10.8.60:FF:000013">
    <property type="entry name" value="DNA polymerase III subunit gamma/tau"/>
    <property type="match status" value="1"/>
</dbReference>
<comment type="catalytic activity">
    <reaction evidence="9">
        <text>DNA(n) + a 2'-deoxyribonucleoside 5'-triphosphate = DNA(n+1) + diphosphate</text>
        <dbReference type="Rhea" id="RHEA:22508"/>
        <dbReference type="Rhea" id="RHEA-COMP:17339"/>
        <dbReference type="Rhea" id="RHEA-COMP:17340"/>
        <dbReference type="ChEBI" id="CHEBI:33019"/>
        <dbReference type="ChEBI" id="CHEBI:61560"/>
        <dbReference type="ChEBI" id="CHEBI:173112"/>
        <dbReference type="EC" id="2.7.7.7"/>
    </reaction>
</comment>
<dbReference type="InterPro" id="IPR045085">
    <property type="entry name" value="HLD_clamp_pol_III_gamma_tau"/>
</dbReference>
<name>A0A5C7H2Z9_9ROSI</name>
<dbReference type="GO" id="GO:0009360">
    <property type="term" value="C:DNA polymerase III complex"/>
    <property type="evidence" value="ECO:0007669"/>
    <property type="project" value="InterPro"/>
</dbReference>
<evidence type="ECO:0000256" key="5">
    <source>
        <dbReference type="ARBA" id="ARBA00022833"/>
    </source>
</evidence>
<evidence type="ECO:0000256" key="4">
    <source>
        <dbReference type="ARBA" id="ARBA00022741"/>
    </source>
</evidence>
<dbReference type="EMBL" id="VAHF01000011">
    <property type="protein sequence ID" value="TXG51353.1"/>
    <property type="molecule type" value="Genomic_DNA"/>
</dbReference>
<evidence type="ECO:0000256" key="1">
    <source>
        <dbReference type="ARBA" id="ARBA00006360"/>
    </source>
</evidence>
<dbReference type="SUPFAM" id="SSF48019">
    <property type="entry name" value="post-AAA+ oligomerization domain-like"/>
    <property type="match status" value="1"/>
</dbReference>
<dbReference type="Pfam" id="PF22608">
    <property type="entry name" value="DNAX_ATPase_lid"/>
    <property type="match status" value="1"/>
</dbReference>
<evidence type="ECO:0000256" key="8">
    <source>
        <dbReference type="ARBA" id="ARBA00023054"/>
    </source>
</evidence>
<keyword evidence="4" id="KW-0547">Nucleotide-binding</keyword>
<keyword evidence="5" id="KW-0862">Zinc</keyword>
<dbReference type="OrthoDB" id="1899087at2759"/>
<dbReference type="Proteomes" id="UP000323000">
    <property type="component" value="Chromosome 11"/>
</dbReference>
<evidence type="ECO:0000256" key="2">
    <source>
        <dbReference type="ARBA" id="ARBA00012417"/>
    </source>
</evidence>
<dbReference type="InterPro" id="IPR027417">
    <property type="entry name" value="P-loop_NTPase"/>
</dbReference>
<evidence type="ECO:0000313" key="13">
    <source>
        <dbReference type="Proteomes" id="UP000323000"/>
    </source>
</evidence>
<dbReference type="Pfam" id="PF13177">
    <property type="entry name" value="DNA_pol3_delta2"/>
    <property type="match status" value="1"/>
</dbReference>
<dbReference type="GO" id="GO:0003677">
    <property type="term" value="F:DNA binding"/>
    <property type="evidence" value="ECO:0007669"/>
    <property type="project" value="InterPro"/>
</dbReference>
<dbReference type="NCBIfam" id="TIGR02397">
    <property type="entry name" value="dnaX_nterm"/>
    <property type="match status" value="1"/>
</dbReference>
<evidence type="ECO:0000259" key="11">
    <source>
        <dbReference type="SMART" id="SM00382"/>
    </source>
</evidence>
<keyword evidence="3" id="KW-0479">Metal-binding</keyword>
<dbReference type="Gene3D" id="1.10.8.60">
    <property type="match status" value="1"/>
</dbReference>
<sequence length="1113" mass="124185">MTDGRRHSVDIPISRTLIALRRVRSLRDPATNSMSKFSALPESVNWETNSTNGISVRFENSCKEGGFDHNGLLGSKSLGFNGIGEEKDDLEEMHCSLDNSKLIKSQNFGLVESTDTPTRVKQVDRLDNFQSNEKEVHGNDSCGGRYSSNYRDKELDVNCILPSSDPMEDIDSCNGPIVESLSMEGNEQSASTWKPRYRNEVKLYGAGSDVASRVSSQYPSVSDTVSNNCTSLFAHQEVDFIDHNHCGCGISYCWSRTPRSRESNPSSDVEDYPLLSRDVGETIYGHRHRKCSGSQVTSYSETPRSLSQKFRPKCFDELVGQDVVVRSLLSALSRGMVTSFYLFHGPRGTGKTSASRIFAAALNCLSLEEHKPCGLCRECILFFSGRTRDVKEVDSVRINRTDRIRSLMKNAFVPPSSSRFKIFIFDECQLLHGETWTTILSSLGNISQHVVFVMITPDLDKLPRGAVSRSQKYHFPNIKDADIASRLRKICVEEALDFDQIALDLIAAKSKGSLRDAEMMLDQLSLLGNRITMSLAYELIGTVSDDELLNLLDLALSSDHSNTVIMARELMRSKIDPMQLISQLANLIMDILAGKCQEGSSEARRIFFERHACNFTVVNHVYFVFLPYFHYFLKLFLVFTAEADMQKLSQALKILSETEKQLRMSKHQTTWLTVALLQLSSVECSSLDVNDSKLSLRSSHDKDDESRGTISPGESLKHPITGSCDDNKSHQFGTDEECKGALESIWRRATEGQSNSLKKFLRKQGKLFSLQFNQGTRIRFAISAEAITFRISGLAVAELQFHHPDSVSKAEKSWKSIASSLQLILGCNVEIRLLCAPAVNGTKVRKPSFSLFNCSRRIQQKSQSTERRSDSDYSDYISEKPIMKERHSLTCSSDCGSQMSHNCYHKTEVIKTLRNSEGNVLSTGTALSIRSMQDDILKTPGYGISSLKEEGDNCQYKILSIQEPEHQPSCFPRTLRLQKKPCAADTSRMVCSSNQEESKLALSIPGKASFKTCIAANDPYFLPGNTNSYTNSFRDEDGLRENSDALCWRTPTFPLRKKYVNVAGLAGGASTEVKLSGMRSSLYCCEVVLLECCRSADGKMAALALEFCTVCIV</sequence>
<dbReference type="GO" id="GO:0003689">
    <property type="term" value="F:DNA clamp loader activity"/>
    <property type="evidence" value="ECO:0007669"/>
    <property type="project" value="TreeGrafter"/>
</dbReference>
<keyword evidence="8" id="KW-0175">Coiled coil</keyword>
<protein>
    <recommendedName>
        <fullName evidence="2">DNA-directed DNA polymerase</fullName>
        <ecNumber evidence="2">2.7.7.7</ecNumber>
    </recommendedName>
</protein>
<dbReference type="GO" id="GO:0003887">
    <property type="term" value="F:DNA-directed DNA polymerase activity"/>
    <property type="evidence" value="ECO:0007669"/>
    <property type="project" value="UniProtKB-KW"/>
</dbReference>
<dbReference type="PANTHER" id="PTHR11669">
    <property type="entry name" value="REPLICATION FACTOR C / DNA POLYMERASE III GAMMA-TAU SUBUNIT"/>
    <property type="match status" value="1"/>
</dbReference>
<dbReference type="InterPro" id="IPR008921">
    <property type="entry name" value="DNA_pol3_clamp-load_cplx_C"/>
</dbReference>
<dbReference type="GO" id="GO:0006261">
    <property type="term" value="P:DNA-templated DNA replication"/>
    <property type="evidence" value="ECO:0007669"/>
    <property type="project" value="TreeGrafter"/>
</dbReference>
<feature type="compositionally biased region" description="Basic and acidic residues" evidence="10">
    <location>
        <begin position="698"/>
        <end position="707"/>
    </location>
</feature>
<dbReference type="AlphaFoldDB" id="A0A5C7H2Z9"/>
<dbReference type="GO" id="GO:0046872">
    <property type="term" value="F:metal ion binding"/>
    <property type="evidence" value="ECO:0007669"/>
    <property type="project" value="UniProtKB-KW"/>
</dbReference>
<dbReference type="EC" id="2.7.7.7" evidence="2"/>
<dbReference type="GO" id="GO:0005524">
    <property type="term" value="F:ATP binding"/>
    <property type="evidence" value="ECO:0007669"/>
    <property type="project" value="UniProtKB-KW"/>
</dbReference>
<dbReference type="SUPFAM" id="SSF52540">
    <property type="entry name" value="P-loop containing nucleoside triphosphate hydrolases"/>
    <property type="match status" value="1"/>
</dbReference>
<reference evidence="13" key="1">
    <citation type="journal article" date="2019" name="Gigascience">
        <title>De novo genome assembly of the endangered Acer yangbiense, a plant species with extremely small populations endemic to Yunnan Province, China.</title>
        <authorList>
            <person name="Yang J."/>
            <person name="Wariss H.M."/>
            <person name="Tao L."/>
            <person name="Zhang R."/>
            <person name="Yun Q."/>
            <person name="Hollingsworth P."/>
            <person name="Dao Z."/>
            <person name="Luo G."/>
            <person name="Guo H."/>
            <person name="Ma Y."/>
            <person name="Sun W."/>
        </authorList>
    </citation>
    <scope>NUCLEOTIDE SEQUENCE [LARGE SCALE GENOMIC DNA]</scope>
    <source>
        <strain evidence="13">cv. Malutang</strain>
    </source>
</reference>
<feature type="region of interest" description="Disordered" evidence="10">
    <location>
        <begin position="697"/>
        <end position="729"/>
    </location>
</feature>
<keyword evidence="7" id="KW-0808">Transferase</keyword>
<keyword evidence="7" id="KW-0548">Nucleotidyltransferase</keyword>
<keyword evidence="6" id="KW-0067">ATP-binding</keyword>